<dbReference type="EMBL" id="QPFP01000004">
    <property type="protein sequence ID" value="TEB37167.1"/>
    <property type="molecule type" value="Genomic_DNA"/>
</dbReference>
<sequence length="433" mass="49247">LLAGSVQTEVMKAAVVLLDFIYPARLQQHTSKTLQLLEKALKTFRDHKDVFVRLEIRNHFNFPKMHQLLHYPDAIRSRGSADGYNTESPERLHIDYAKNAYRASNKRDYTKQMTKWLSLREATFRAFLNRAAMRDGRGRSGEAADNPSDESDDDGEDDEGPLRRVGVRISAPATVTQLSDRERIGDSHHLAANPAFPQLSLQTLTSRYGAENFLSALTRFVREHDHHQLPYPPPARALIPNQVDRFDVYKQVTIEQPPCVPTGQGATTAKVRSVPALPTKAGGRETVPHFDTALVWTDDERARNSFTKGTWLEGLRVAQVRVIFALPAHLRAPKLPKYMAYIEWFTPFRVPDPTNGPRSISRSQTRGSPTSDTVPLNHLVMPCHLIPKFGTKAPQNWTQQNVLRECKTFYFNHWITVTQHYRLLEQAESHLDS</sequence>
<feature type="region of interest" description="Disordered" evidence="1">
    <location>
        <begin position="135"/>
        <end position="168"/>
    </location>
</feature>
<dbReference type="AlphaFoldDB" id="A0A4Y7TSJ6"/>
<evidence type="ECO:0000256" key="1">
    <source>
        <dbReference type="SAM" id="MobiDB-lite"/>
    </source>
</evidence>
<gene>
    <name evidence="2" type="ORF">FA13DRAFT_1622239</name>
</gene>
<proteinExistence type="predicted"/>
<evidence type="ECO:0000313" key="3">
    <source>
        <dbReference type="Proteomes" id="UP000298030"/>
    </source>
</evidence>
<dbReference type="STRING" id="71717.A0A4Y7TSJ6"/>
<dbReference type="Proteomes" id="UP000298030">
    <property type="component" value="Unassembled WGS sequence"/>
</dbReference>
<accession>A0A4Y7TSJ6</accession>
<keyword evidence="3" id="KW-1185">Reference proteome</keyword>
<reference evidence="2 3" key="1">
    <citation type="journal article" date="2019" name="Nat. Ecol. Evol.">
        <title>Megaphylogeny resolves global patterns of mushroom evolution.</title>
        <authorList>
            <person name="Varga T."/>
            <person name="Krizsan K."/>
            <person name="Foldi C."/>
            <person name="Dima B."/>
            <person name="Sanchez-Garcia M."/>
            <person name="Sanchez-Ramirez S."/>
            <person name="Szollosi G.J."/>
            <person name="Szarkandi J.G."/>
            <person name="Papp V."/>
            <person name="Albert L."/>
            <person name="Andreopoulos W."/>
            <person name="Angelini C."/>
            <person name="Antonin V."/>
            <person name="Barry K.W."/>
            <person name="Bougher N.L."/>
            <person name="Buchanan P."/>
            <person name="Buyck B."/>
            <person name="Bense V."/>
            <person name="Catcheside P."/>
            <person name="Chovatia M."/>
            <person name="Cooper J."/>
            <person name="Damon W."/>
            <person name="Desjardin D."/>
            <person name="Finy P."/>
            <person name="Geml J."/>
            <person name="Haridas S."/>
            <person name="Hughes K."/>
            <person name="Justo A."/>
            <person name="Karasinski D."/>
            <person name="Kautmanova I."/>
            <person name="Kiss B."/>
            <person name="Kocsube S."/>
            <person name="Kotiranta H."/>
            <person name="LaButti K.M."/>
            <person name="Lechner B.E."/>
            <person name="Liimatainen K."/>
            <person name="Lipzen A."/>
            <person name="Lukacs Z."/>
            <person name="Mihaltcheva S."/>
            <person name="Morgado L.N."/>
            <person name="Niskanen T."/>
            <person name="Noordeloos M.E."/>
            <person name="Ohm R.A."/>
            <person name="Ortiz-Santana B."/>
            <person name="Ovrebo C."/>
            <person name="Racz N."/>
            <person name="Riley R."/>
            <person name="Savchenko A."/>
            <person name="Shiryaev A."/>
            <person name="Soop K."/>
            <person name="Spirin V."/>
            <person name="Szebenyi C."/>
            <person name="Tomsovsky M."/>
            <person name="Tulloss R.E."/>
            <person name="Uehling J."/>
            <person name="Grigoriev I.V."/>
            <person name="Vagvolgyi C."/>
            <person name="Papp T."/>
            <person name="Martin F.M."/>
            <person name="Miettinen O."/>
            <person name="Hibbett D.S."/>
            <person name="Nagy L.G."/>
        </authorList>
    </citation>
    <scope>NUCLEOTIDE SEQUENCE [LARGE SCALE GENOMIC DNA]</scope>
    <source>
        <strain evidence="2 3">FP101781</strain>
    </source>
</reference>
<comment type="caution">
    <text evidence="2">The sequence shown here is derived from an EMBL/GenBank/DDBJ whole genome shotgun (WGS) entry which is preliminary data.</text>
</comment>
<name>A0A4Y7TSJ6_COPMI</name>
<organism evidence="2 3">
    <name type="scientific">Coprinellus micaceus</name>
    <name type="common">Glistening ink-cap mushroom</name>
    <name type="synonym">Coprinus micaceus</name>
    <dbReference type="NCBI Taxonomy" id="71717"/>
    <lineage>
        <taxon>Eukaryota</taxon>
        <taxon>Fungi</taxon>
        <taxon>Dikarya</taxon>
        <taxon>Basidiomycota</taxon>
        <taxon>Agaricomycotina</taxon>
        <taxon>Agaricomycetes</taxon>
        <taxon>Agaricomycetidae</taxon>
        <taxon>Agaricales</taxon>
        <taxon>Agaricineae</taxon>
        <taxon>Psathyrellaceae</taxon>
        <taxon>Coprinellus</taxon>
    </lineage>
</organism>
<evidence type="ECO:0000313" key="2">
    <source>
        <dbReference type="EMBL" id="TEB37167.1"/>
    </source>
</evidence>
<protein>
    <submittedName>
        <fullName evidence="2">Uncharacterized protein</fullName>
    </submittedName>
</protein>
<dbReference type="OrthoDB" id="2418900at2759"/>
<feature type="compositionally biased region" description="Polar residues" evidence="1">
    <location>
        <begin position="356"/>
        <end position="374"/>
    </location>
</feature>
<feature type="non-terminal residue" evidence="2">
    <location>
        <position position="1"/>
    </location>
</feature>
<feature type="compositionally biased region" description="Acidic residues" evidence="1">
    <location>
        <begin position="147"/>
        <end position="159"/>
    </location>
</feature>
<feature type="region of interest" description="Disordered" evidence="1">
    <location>
        <begin position="353"/>
        <end position="374"/>
    </location>
</feature>